<dbReference type="HOGENOM" id="CLU_478103_0_0_4"/>
<dbReference type="PROSITE" id="PS50106">
    <property type="entry name" value="PDZ"/>
    <property type="match status" value="1"/>
</dbReference>
<dbReference type="InterPro" id="IPR052039">
    <property type="entry name" value="Caspase-related_regulators"/>
</dbReference>
<evidence type="ECO:0000313" key="4">
    <source>
        <dbReference type="EMBL" id="BAO28392.1"/>
    </source>
</evidence>
<dbReference type="InterPro" id="IPR036034">
    <property type="entry name" value="PDZ_sf"/>
</dbReference>
<dbReference type="AlphaFoldDB" id="W0SBW2"/>
<sequence>MVSSYCLLGESWTLAILLSHLRNLRNLRIEPKFFGYMRILLALCLLLAAALPAQAQRNLTVEKSAPAERRVALVIGNGAYASAPLKNPPNDARDMAGALRRLGFTVIEKINVPQKEMNRAIAEFGEKLNASTMALFFYAGHGMQVKGKNYLLPIDARINSESSVRAEAVDVDAVLDQFAASPLNVVILDACRNNPFERKFRSVGGGLAQMDAPKGTLIAYATAPGKVASDGDGRNGLYTQELLRHLQTPGLSVEVVFKRVRAGVARATGDAQIPWEASSLTGEFHFRPDATARPAEVPPTTMAVDTPEQIEQQFWNRIRDSQDSADFEDYLKQYPQGRFVAEARLMVRKLGGAKQVAAVQPPVPASAAPPPRSWFGVQIQGVTPELAASFSLKEARGALVVSTAKGGPAEKAGMESGDVVVEFQGQAIQNYADLPPMVASSEPGAQINVRVIRRGQMKDLAVTLGKPQEAASQQAAGKLGSDLEKFFGSFSGGVLFSQIKSIYQQKLVARGFELLPNDRITRVVRQGVVTQVKSPGDIDGWLAALDSTPDVSLSIVRDGKEAFQAGSKPK</sequence>
<evidence type="ECO:0000256" key="1">
    <source>
        <dbReference type="ARBA" id="ARBA00010134"/>
    </source>
</evidence>
<dbReference type="PANTHER" id="PTHR22576">
    <property type="entry name" value="MUCOSA ASSOCIATED LYMPHOID TISSUE LYMPHOMA TRANSLOCATION PROTEIN 1/PARACASPASE"/>
    <property type="match status" value="1"/>
</dbReference>
<evidence type="ECO:0000313" key="5">
    <source>
        <dbReference type="Proteomes" id="UP000031637"/>
    </source>
</evidence>
<dbReference type="STRING" id="1223802.SUTH_00578"/>
<feature type="domain" description="PDZ" evidence="2">
    <location>
        <begin position="375"/>
        <end position="455"/>
    </location>
</feature>
<dbReference type="SMART" id="SM00228">
    <property type="entry name" value="PDZ"/>
    <property type="match status" value="1"/>
</dbReference>
<dbReference type="CDD" id="cd10839">
    <property type="entry name" value="cpPDZ1_DegP-like"/>
    <property type="match status" value="1"/>
</dbReference>
<organism evidence="4 5">
    <name type="scientific">Sulfuritalea hydrogenivorans sk43H</name>
    <dbReference type="NCBI Taxonomy" id="1223802"/>
    <lineage>
        <taxon>Bacteria</taxon>
        <taxon>Pseudomonadati</taxon>
        <taxon>Pseudomonadota</taxon>
        <taxon>Betaproteobacteria</taxon>
        <taxon>Nitrosomonadales</taxon>
        <taxon>Sterolibacteriaceae</taxon>
        <taxon>Sulfuritalea</taxon>
    </lineage>
</organism>
<dbReference type="Gene3D" id="2.30.42.10">
    <property type="match status" value="1"/>
</dbReference>
<evidence type="ECO:0000259" key="3">
    <source>
        <dbReference type="PROSITE" id="PS50208"/>
    </source>
</evidence>
<evidence type="ECO:0008006" key="6">
    <source>
        <dbReference type="Google" id="ProtNLM"/>
    </source>
</evidence>
<dbReference type="InterPro" id="IPR001309">
    <property type="entry name" value="Pept_C14_p20"/>
</dbReference>
<proteinExistence type="inferred from homology"/>
<reference evidence="4 5" key="1">
    <citation type="journal article" date="2014" name="Syst. Appl. Microbiol.">
        <title>Complete genomes of freshwater sulfur oxidizers Sulfuricella denitrificans skB26 and Sulfuritalea hydrogenivorans sk43H: genetic insights into the sulfur oxidation pathway of betaproteobacteria.</title>
        <authorList>
            <person name="Watanabe T."/>
            <person name="Kojima H."/>
            <person name="Fukui M."/>
        </authorList>
    </citation>
    <scope>NUCLEOTIDE SEQUENCE [LARGE SCALE GENOMIC DNA]</scope>
    <source>
        <strain evidence="4">DSM22779</strain>
    </source>
</reference>
<feature type="domain" description="Caspase family p20" evidence="3">
    <location>
        <begin position="68"/>
        <end position="195"/>
    </location>
</feature>
<dbReference type="Pfam" id="PF00656">
    <property type="entry name" value="Peptidase_C14"/>
    <property type="match status" value="1"/>
</dbReference>
<dbReference type="InterPro" id="IPR001478">
    <property type="entry name" value="PDZ"/>
</dbReference>
<dbReference type="InterPro" id="IPR011600">
    <property type="entry name" value="Pept_C14_caspase"/>
</dbReference>
<dbReference type="Proteomes" id="UP000031637">
    <property type="component" value="Chromosome"/>
</dbReference>
<dbReference type="SMART" id="SM00115">
    <property type="entry name" value="CASc"/>
    <property type="match status" value="1"/>
</dbReference>
<dbReference type="GO" id="GO:0004197">
    <property type="term" value="F:cysteine-type endopeptidase activity"/>
    <property type="evidence" value="ECO:0007669"/>
    <property type="project" value="InterPro"/>
</dbReference>
<protein>
    <recommendedName>
        <fullName evidence="6">PDZ domain-containing protein</fullName>
    </recommendedName>
</protein>
<dbReference type="PANTHER" id="PTHR22576:SF37">
    <property type="entry name" value="MUCOSA-ASSOCIATED LYMPHOID TISSUE LYMPHOMA TRANSLOCATION PROTEIN 1"/>
    <property type="match status" value="1"/>
</dbReference>
<dbReference type="KEGG" id="shd:SUTH_00578"/>
<keyword evidence="5" id="KW-1185">Reference proteome</keyword>
<gene>
    <name evidence="4" type="ORF">SUTH_00578</name>
</gene>
<dbReference type="Pfam" id="PF13180">
    <property type="entry name" value="PDZ_2"/>
    <property type="match status" value="1"/>
</dbReference>
<dbReference type="EMBL" id="AP012547">
    <property type="protein sequence ID" value="BAO28392.1"/>
    <property type="molecule type" value="Genomic_DNA"/>
</dbReference>
<dbReference type="InterPro" id="IPR029030">
    <property type="entry name" value="Caspase-like_dom_sf"/>
</dbReference>
<dbReference type="SUPFAM" id="SSF50156">
    <property type="entry name" value="PDZ domain-like"/>
    <property type="match status" value="1"/>
</dbReference>
<dbReference type="InterPro" id="IPR015917">
    <property type="entry name" value="Pept_C14A"/>
</dbReference>
<dbReference type="Gene3D" id="3.40.50.1460">
    <property type="match status" value="1"/>
</dbReference>
<dbReference type="GO" id="GO:0006508">
    <property type="term" value="P:proteolysis"/>
    <property type="evidence" value="ECO:0007669"/>
    <property type="project" value="InterPro"/>
</dbReference>
<accession>W0SBW2</accession>
<name>W0SBW2_9PROT</name>
<dbReference type="PROSITE" id="PS50208">
    <property type="entry name" value="CASPASE_P20"/>
    <property type="match status" value="1"/>
</dbReference>
<comment type="similarity">
    <text evidence="1">Belongs to the peptidase C14A family.</text>
</comment>
<evidence type="ECO:0000259" key="2">
    <source>
        <dbReference type="PROSITE" id="PS50106"/>
    </source>
</evidence>
<dbReference type="SUPFAM" id="SSF52129">
    <property type="entry name" value="Caspase-like"/>
    <property type="match status" value="1"/>
</dbReference>